<dbReference type="Pfam" id="PF17481">
    <property type="entry name" value="Phage_sheath_domII"/>
    <property type="match status" value="1"/>
</dbReference>
<evidence type="ECO:0000259" key="2">
    <source>
        <dbReference type="Pfam" id="PF04984"/>
    </source>
</evidence>
<evidence type="ECO:0008006" key="8">
    <source>
        <dbReference type="Google" id="ProtNLM"/>
    </source>
</evidence>
<name>A0A0D1IU91_BACIU</name>
<reference evidence="6 7" key="1">
    <citation type="submission" date="2014-12" db="EMBL/GenBank/DDBJ databases">
        <title>Comparative genome analysis of Bacillus coagulans HM-08, Clostridium butyricum HM-68, Bacillus subtilis HM-66 and Bacillus licheniformis BL-09.</title>
        <authorList>
            <person name="Zhang H."/>
        </authorList>
    </citation>
    <scope>NUCLEOTIDE SEQUENCE [LARGE SCALE GENOMIC DNA]</scope>
    <source>
        <strain evidence="6 7">HM-66</strain>
    </source>
</reference>
<dbReference type="Pfam" id="PF22671">
    <property type="entry name" value="Gp18_domIII_N"/>
    <property type="match status" value="1"/>
</dbReference>
<dbReference type="Gene3D" id="2.60.40.4290">
    <property type="match status" value="1"/>
</dbReference>
<dbReference type="Gene3D" id="3.30.1370.220">
    <property type="match status" value="1"/>
</dbReference>
<dbReference type="Gene3D" id="3.30.1490.360">
    <property type="match status" value="1"/>
</dbReference>
<organism evidence="6 7">
    <name type="scientific">Bacillus subtilis</name>
    <dbReference type="NCBI Taxonomy" id="1423"/>
    <lineage>
        <taxon>Bacteria</taxon>
        <taxon>Bacillati</taxon>
        <taxon>Bacillota</taxon>
        <taxon>Bacilli</taxon>
        <taxon>Bacillales</taxon>
        <taxon>Bacillaceae</taxon>
        <taxon>Bacillus</taxon>
    </lineage>
</organism>
<dbReference type="InterPro" id="IPR054564">
    <property type="entry name" value="Gp18_domIII_N"/>
</dbReference>
<accession>A0A0D1IU91</accession>
<dbReference type="AlphaFoldDB" id="A0A0D1IU91"/>
<gene>
    <name evidence="6" type="ORF">SC09_Contig17orf00020</name>
</gene>
<evidence type="ECO:0000313" key="6">
    <source>
        <dbReference type="EMBL" id="KIU12903.1"/>
    </source>
</evidence>
<dbReference type="PATRIC" id="fig|1423.173.peg.19"/>
<dbReference type="Gene3D" id="3.30.360.90">
    <property type="match status" value="1"/>
</dbReference>
<comment type="similarity">
    <text evidence="1">Belongs to the myoviridae tail sheath protein family.</text>
</comment>
<dbReference type="EMBL" id="JXBC01000001">
    <property type="protein sequence ID" value="KIU12903.1"/>
    <property type="molecule type" value="Genomic_DNA"/>
</dbReference>
<dbReference type="Pfam" id="PF04984">
    <property type="entry name" value="Phage_sheath_1"/>
    <property type="match status" value="1"/>
</dbReference>
<feature type="domain" description="Phage tail sheath protein-like beta-sandwich" evidence="3">
    <location>
        <begin position="94"/>
        <end position="200"/>
    </location>
</feature>
<comment type="caution">
    <text evidence="6">The sequence shown here is derived from an EMBL/GenBank/DDBJ whole genome shotgun (WGS) entry which is preliminary data.</text>
</comment>
<protein>
    <recommendedName>
        <fullName evidence="8">Phage tail sheath protein</fullName>
    </recommendedName>
</protein>
<sequence>MNGGSFTPGKEKERAGIYFNFKTTAENRVSAGERGTVALPIASSWGEVKKFISISSIEDLNKKVGLNIDDPSLLLLRESLKKANTVLLYRLTEGLRASADISEGVKATALYGGTKGNDIIISITENVIDSSKVDVTTYLDQSEVDKQTVSKAEELKQNNYVTFTGKGDLTVTIPLTGTAPEDVSGALPASSGVRLSGGTDKTPTNADYTAFLEAAETEYFDTIALPVEDNEQLKATFVAFIKRLRDNQGQKVQGVLSNYKGDHEGIINVTGGVLLEDGTEITPEKATAWVAGASAGATFNQSLTFVEYEGAVDVLNRIDNDEIVERLSNGEFLFTYDSRDKSVSVEKDINSLTSLTAEKNKMFQKNKIVRVLDAINNDLTSQLKALIKSRKASGSDVPATNDGLQFVKTLITQYLSVLQDNGGITDFNSENDITIALNNDRDGFLIDLAVQPVDAAEKFYFNVEVK</sequence>
<feature type="domain" description="Tail sheath protein C-terminal" evidence="4">
    <location>
        <begin position="358"/>
        <end position="466"/>
    </location>
</feature>
<feature type="domain" description="Tail sheath protein Gp18-like" evidence="5">
    <location>
        <begin position="34"/>
        <end position="91"/>
    </location>
</feature>
<dbReference type="InterPro" id="IPR035089">
    <property type="entry name" value="Phage_sheath_subtilisin"/>
</dbReference>
<dbReference type="Gene3D" id="3.40.50.11790">
    <property type="match status" value="1"/>
</dbReference>
<dbReference type="Proteomes" id="UP000032247">
    <property type="component" value="Unassembled WGS sequence"/>
</dbReference>
<evidence type="ECO:0000256" key="1">
    <source>
        <dbReference type="ARBA" id="ARBA00008005"/>
    </source>
</evidence>
<evidence type="ECO:0000259" key="4">
    <source>
        <dbReference type="Pfam" id="PF17482"/>
    </source>
</evidence>
<evidence type="ECO:0000259" key="5">
    <source>
        <dbReference type="Pfam" id="PF22671"/>
    </source>
</evidence>
<evidence type="ECO:0000259" key="3">
    <source>
        <dbReference type="Pfam" id="PF17481"/>
    </source>
</evidence>
<proteinExistence type="inferred from homology"/>
<dbReference type="Pfam" id="PF17482">
    <property type="entry name" value="Phage_sheath_1C"/>
    <property type="match status" value="1"/>
</dbReference>
<evidence type="ECO:0000313" key="7">
    <source>
        <dbReference type="Proteomes" id="UP000032247"/>
    </source>
</evidence>
<dbReference type="InterPro" id="IPR020287">
    <property type="entry name" value="Tail_sheath_C"/>
</dbReference>
<dbReference type="InterPro" id="IPR035326">
    <property type="entry name" value="Beta_sandwich_Seath"/>
</dbReference>
<feature type="domain" description="Tail sheath protein subtilisin-like" evidence="2">
    <location>
        <begin position="203"/>
        <end position="351"/>
    </location>
</feature>